<feature type="domain" description="Helicase C-terminal" evidence="9">
    <location>
        <begin position="342"/>
        <end position="485"/>
    </location>
</feature>
<gene>
    <name evidence="10" type="ORF">OT_ostta05g02120</name>
</gene>
<dbReference type="KEGG" id="ota:OT_ostta05g02120"/>
<name>A0A090M5L5_OSTTA</name>
<evidence type="ECO:0000256" key="2">
    <source>
        <dbReference type="ARBA" id="ARBA00012552"/>
    </source>
</evidence>
<evidence type="ECO:0000256" key="3">
    <source>
        <dbReference type="ARBA" id="ARBA00022741"/>
    </source>
</evidence>
<comment type="similarity">
    <text evidence="1">Belongs to the DEAD box helicase family. DDX21/DDX50 subfamily.</text>
</comment>
<dbReference type="EMBL" id="CAID01000005">
    <property type="protein sequence ID" value="CEF97957.1"/>
    <property type="molecule type" value="Genomic_DNA"/>
</dbReference>
<dbReference type="FunCoup" id="A0A090M5L5">
    <property type="interactions" value="692"/>
</dbReference>
<dbReference type="Gene3D" id="3.40.50.300">
    <property type="entry name" value="P-loop containing nucleotide triphosphate hydrolases"/>
    <property type="match status" value="2"/>
</dbReference>
<dbReference type="InterPro" id="IPR044742">
    <property type="entry name" value="DEAD/DEAH_RhlB"/>
</dbReference>
<keyword evidence="4" id="KW-0378">Hydrolase</keyword>
<dbReference type="SMART" id="SM00487">
    <property type="entry name" value="DEXDc"/>
    <property type="match status" value="1"/>
</dbReference>
<evidence type="ECO:0000313" key="11">
    <source>
        <dbReference type="Proteomes" id="UP000009170"/>
    </source>
</evidence>
<accession>A0A090M5L5</accession>
<dbReference type="Proteomes" id="UP000009170">
    <property type="component" value="Unassembled WGS sequence"/>
</dbReference>
<dbReference type="GO" id="GO:0005524">
    <property type="term" value="F:ATP binding"/>
    <property type="evidence" value="ECO:0007669"/>
    <property type="project" value="UniProtKB-KW"/>
</dbReference>
<keyword evidence="7" id="KW-0694">RNA-binding</keyword>
<dbReference type="CDD" id="cd00268">
    <property type="entry name" value="DEADc"/>
    <property type="match status" value="1"/>
</dbReference>
<dbReference type="AlphaFoldDB" id="A0A090M5L5"/>
<dbReference type="GO" id="GO:0016787">
    <property type="term" value="F:hydrolase activity"/>
    <property type="evidence" value="ECO:0007669"/>
    <property type="project" value="UniProtKB-KW"/>
</dbReference>
<dbReference type="Pfam" id="PF26142">
    <property type="entry name" value="DD_DDX21-DDX50"/>
    <property type="match status" value="1"/>
</dbReference>
<dbReference type="CDD" id="cd18787">
    <property type="entry name" value="SF2_C_DEAD"/>
    <property type="match status" value="1"/>
</dbReference>
<dbReference type="GeneID" id="9835080"/>
<dbReference type="PROSITE" id="PS51192">
    <property type="entry name" value="HELICASE_ATP_BIND_1"/>
    <property type="match status" value="1"/>
</dbReference>
<dbReference type="EC" id="3.6.4.13" evidence="2"/>
<dbReference type="CDD" id="cd12938">
    <property type="entry name" value="GUCT_Hera"/>
    <property type="match status" value="1"/>
</dbReference>
<dbReference type="InterPro" id="IPR011545">
    <property type="entry name" value="DEAD/DEAH_box_helicase_dom"/>
</dbReference>
<evidence type="ECO:0000256" key="4">
    <source>
        <dbReference type="ARBA" id="ARBA00022801"/>
    </source>
</evidence>
<evidence type="ECO:0000256" key="7">
    <source>
        <dbReference type="ARBA" id="ARBA00022884"/>
    </source>
</evidence>
<evidence type="ECO:0000259" key="9">
    <source>
        <dbReference type="PROSITE" id="PS51194"/>
    </source>
</evidence>
<dbReference type="InterPro" id="IPR014001">
    <property type="entry name" value="Helicase_ATP-bd"/>
</dbReference>
<evidence type="ECO:0000313" key="10">
    <source>
        <dbReference type="EMBL" id="CEF97957.1"/>
    </source>
</evidence>
<dbReference type="PROSITE" id="PS51194">
    <property type="entry name" value="HELICASE_CTER"/>
    <property type="match status" value="1"/>
</dbReference>
<dbReference type="GO" id="GO:0003724">
    <property type="term" value="F:RNA helicase activity"/>
    <property type="evidence" value="ECO:0007669"/>
    <property type="project" value="UniProtKB-EC"/>
</dbReference>
<evidence type="ECO:0000256" key="1">
    <source>
        <dbReference type="ARBA" id="ARBA00006517"/>
    </source>
</evidence>
<dbReference type="PANTHER" id="PTHR47959:SF1">
    <property type="entry name" value="ATP-DEPENDENT RNA HELICASE DBPA"/>
    <property type="match status" value="1"/>
</dbReference>
<dbReference type="Pfam" id="PF08152">
    <property type="entry name" value="GUCT"/>
    <property type="match status" value="1"/>
</dbReference>
<dbReference type="InterPro" id="IPR059027">
    <property type="entry name" value="DD_DDX21-DDX50"/>
</dbReference>
<evidence type="ECO:0000259" key="8">
    <source>
        <dbReference type="PROSITE" id="PS51192"/>
    </source>
</evidence>
<keyword evidence="6" id="KW-0067">ATP-binding</keyword>
<organism evidence="10 11">
    <name type="scientific">Ostreococcus tauri</name>
    <name type="common">Marine green alga</name>
    <dbReference type="NCBI Taxonomy" id="70448"/>
    <lineage>
        <taxon>Eukaryota</taxon>
        <taxon>Viridiplantae</taxon>
        <taxon>Chlorophyta</taxon>
        <taxon>Mamiellophyceae</taxon>
        <taxon>Mamiellales</taxon>
        <taxon>Bathycoccaceae</taxon>
        <taxon>Ostreococcus</taxon>
    </lineage>
</organism>
<dbReference type="Pfam" id="PF00270">
    <property type="entry name" value="DEAD"/>
    <property type="match status" value="1"/>
</dbReference>
<keyword evidence="5 10" id="KW-0347">Helicase</keyword>
<dbReference type="STRING" id="70448.A0A090M5L5"/>
<reference evidence="10 11" key="2">
    <citation type="journal article" date="2014" name="BMC Genomics">
        <title>An improved genome of the model marine alga Ostreococcus tauri unfolds by assessing Illumina de novo assemblies.</title>
        <authorList>
            <person name="Blanc-Mathieu R."/>
            <person name="Verhelst B."/>
            <person name="Derelle E."/>
            <person name="Rombauts S."/>
            <person name="Bouget F.Y."/>
            <person name="Carre I."/>
            <person name="Chateau A."/>
            <person name="Eyre-Walker A."/>
            <person name="Grimsley N."/>
            <person name="Moreau H."/>
            <person name="Piegu B."/>
            <person name="Rivals E."/>
            <person name="Schackwitz W."/>
            <person name="Van de Peer Y."/>
            <person name="Piganeau G."/>
        </authorList>
    </citation>
    <scope>NUCLEOTIDE SEQUENCE [LARGE SCALE GENOMIC DNA]</scope>
    <source>
        <strain evidence="11">OTTH 0595 / CCAP 157/2 / RCC745</strain>
    </source>
</reference>
<evidence type="ECO:0000256" key="6">
    <source>
        <dbReference type="ARBA" id="ARBA00022840"/>
    </source>
</evidence>
<dbReference type="Pfam" id="PF00271">
    <property type="entry name" value="Helicase_C"/>
    <property type="match status" value="1"/>
</dbReference>
<sequence>MFTRTASVVRPLLVAKRANVNARGLHVTRPAAAARRVDSLEDDVDVLLARFDDMAIEADEEDDAEETGGLYTPDEDEMTIEEQYVADEGEVVIKVKADADPADVDNFGMSETTVQALRKRGVDALFPIQQAVLRPAMDGQDVVGRARTGTGKTLAFSLPVIEKLLSNGRGSGGRGYRNPKCIVLAPTRELAKQVENEIFITAPTLDTACVYGGTPIGQQESKLRRGVDIVVGTPGRIMDLMNRRALDLSEIEFVVLDEADQMLNVGFEEDVEAILHDCPAGRQTFLFSATMPQWVKQITKKFLKAQHVVVDLVGDNKQKVADTIDLMTCAVSQTSRTSIVMDLVTVYAKDKKCICFTQTKRAADELTAALGKRVSCEVLHGDIAQAQRERTLQRFRDNRFTVLIATDVAARGLDISDVDLVIHYELPNDVESFVHRCGRTGRAGQQGAAIAMYTDRESYMIRRIQKETGCDFRAIDIPSSTEVMDACAVTASNALSKVDSELLPFFAPTAKKLLPEDAGEDITQILAAALAAISGQTEAPPPRSLLTGAPNSCTYMVVDSADSEPAIRAGDLLRALTEIDRKLADGCGKIRFLANKNGLCFDIDAAYMSDLETVTDLNGFDLSVCTKLPDLMAAADLAAEAEGAEADEALAVEVVAAVEAVVFATIMVNAAVVEAAVAISATVEAVAVEAISATEAVDPIVRAATLATVRLVETSTTAHPVAITVVMDTVPESAPLPLAAAIAADGAGGDHSVYVYKTNHNSFFR</sequence>
<dbReference type="GO" id="GO:0003723">
    <property type="term" value="F:RNA binding"/>
    <property type="evidence" value="ECO:0007669"/>
    <property type="project" value="UniProtKB-KW"/>
</dbReference>
<dbReference type="PANTHER" id="PTHR47959">
    <property type="entry name" value="ATP-DEPENDENT RNA HELICASE RHLE-RELATED"/>
    <property type="match status" value="1"/>
</dbReference>
<dbReference type="OrthoDB" id="4255at2759"/>
<dbReference type="SUPFAM" id="SSF52540">
    <property type="entry name" value="P-loop containing nucleoside triphosphate hydrolases"/>
    <property type="match status" value="1"/>
</dbReference>
<feature type="domain" description="Helicase ATP-binding" evidence="8">
    <location>
        <begin position="133"/>
        <end position="309"/>
    </location>
</feature>
<keyword evidence="11" id="KW-1185">Reference proteome</keyword>
<keyword evidence="3" id="KW-0547">Nucleotide-binding</keyword>
<protein>
    <recommendedName>
        <fullName evidence="2">RNA helicase</fullName>
        <ecNumber evidence="2">3.6.4.13</ecNumber>
    </recommendedName>
</protein>
<dbReference type="InterPro" id="IPR027417">
    <property type="entry name" value="P-loop_NTPase"/>
</dbReference>
<comment type="caution">
    <text evidence="10">The sequence shown here is derived from an EMBL/GenBank/DDBJ whole genome shotgun (WGS) entry which is preliminary data.</text>
</comment>
<reference evidence="11" key="1">
    <citation type="journal article" date="2006" name="Proc. Natl. Acad. Sci. U.S.A.">
        <title>Genome analysis of the smallest free-living eukaryote Ostreococcus tauri unveils many unique features.</title>
        <authorList>
            <person name="Derelle E."/>
            <person name="Ferraz C."/>
            <person name="Rombauts S."/>
            <person name="Rouze P."/>
            <person name="Worden A.Z."/>
            <person name="Robbens S."/>
            <person name="Partensky F."/>
            <person name="Degroeve S."/>
            <person name="Echeynie S."/>
            <person name="Cooke R."/>
            <person name="Saeys Y."/>
            <person name="Wuyts J."/>
            <person name="Jabbari K."/>
            <person name="Bowler C."/>
            <person name="Panaud O."/>
            <person name="Piegu B."/>
            <person name="Ball S.G."/>
            <person name="Ral J.-P."/>
            <person name="Bouget F.-Y."/>
            <person name="Piganeau G."/>
            <person name="De Baets B."/>
            <person name="Picard A."/>
            <person name="Delseny M."/>
            <person name="Demaille J."/>
            <person name="Van de Peer Y."/>
            <person name="Moreau H."/>
        </authorList>
    </citation>
    <scope>NUCLEOTIDE SEQUENCE [LARGE SCALE GENOMIC DNA]</scope>
    <source>
        <strain evidence="11">OTTH 0595 / CCAP 157/2 / RCC745</strain>
    </source>
</reference>
<dbReference type="InterPro" id="IPR001650">
    <property type="entry name" value="Helicase_C-like"/>
</dbReference>
<dbReference type="SMART" id="SM00490">
    <property type="entry name" value="HELICc"/>
    <property type="match status" value="1"/>
</dbReference>
<evidence type="ECO:0000256" key="5">
    <source>
        <dbReference type="ARBA" id="ARBA00022806"/>
    </source>
</evidence>
<dbReference type="InParanoid" id="A0A090M5L5"/>
<dbReference type="RefSeq" id="XP_022838991.1">
    <property type="nucleotide sequence ID" value="XM_022984239.1"/>
</dbReference>
<dbReference type="InterPro" id="IPR050079">
    <property type="entry name" value="DEAD_box_RNA_helicase"/>
</dbReference>
<dbReference type="GO" id="GO:0005829">
    <property type="term" value="C:cytosol"/>
    <property type="evidence" value="ECO:0007669"/>
    <property type="project" value="TreeGrafter"/>
</dbReference>
<proteinExistence type="inferred from homology"/>
<dbReference type="InterPro" id="IPR012562">
    <property type="entry name" value="GUCT"/>
</dbReference>